<dbReference type="InterPro" id="IPR025664">
    <property type="entry name" value="Spore_III_AC/AD"/>
</dbReference>
<protein>
    <submittedName>
        <fullName evidence="2">Stage III sporulation protein AC/AD protein family protein</fullName>
    </submittedName>
</protein>
<evidence type="ECO:0000313" key="2">
    <source>
        <dbReference type="EMBL" id="VYT19002.1"/>
    </source>
</evidence>
<organism evidence="2">
    <name type="scientific">Blautia hansenii</name>
    <name type="common">Ruminococcus hansenii</name>
    <dbReference type="NCBI Taxonomy" id="1322"/>
    <lineage>
        <taxon>Bacteria</taxon>
        <taxon>Bacillati</taxon>
        <taxon>Bacillota</taxon>
        <taxon>Clostridia</taxon>
        <taxon>Lachnospirales</taxon>
        <taxon>Lachnospiraceae</taxon>
        <taxon>Blautia</taxon>
    </lineage>
</organism>
<keyword evidence="1" id="KW-1133">Transmembrane helix</keyword>
<feature type="transmembrane region" description="Helical" evidence="1">
    <location>
        <begin position="67"/>
        <end position="85"/>
    </location>
</feature>
<keyword evidence="1" id="KW-0812">Transmembrane</keyword>
<reference evidence="2" key="1">
    <citation type="submission" date="2019-11" db="EMBL/GenBank/DDBJ databases">
        <authorList>
            <person name="Feng L."/>
        </authorList>
    </citation>
    <scope>NUCLEOTIDE SEQUENCE</scope>
    <source>
        <strain evidence="2">BhanseniiLFYP23</strain>
    </source>
</reference>
<dbReference type="AlphaFoldDB" id="A0A6N2UQC1"/>
<accession>A0A6N2UQC1</accession>
<gene>
    <name evidence="2" type="ORF">BHLFYP23_00532</name>
</gene>
<proteinExistence type="predicted"/>
<feature type="transmembrane region" description="Helical" evidence="1">
    <location>
        <begin position="106"/>
        <end position="127"/>
    </location>
</feature>
<sequence>MEVIRIVMIGITGMLLGLLLKGTRPEYTVYLSLGAGICIFSYMTEKIAYIFSSVLQLQEYLPLDTKYFVILLKMLGAAYVAQFSSGLCKDAGYSAVASQIEVFTKLYMMVLSMPVLLALMETIRSFLP</sequence>
<evidence type="ECO:0000256" key="1">
    <source>
        <dbReference type="SAM" id="Phobius"/>
    </source>
</evidence>
<dbReference type="Pfam" id="PF06686">
    <property type="entry name" value="SpoIIIAC"/>
    <property type="match status" value="2"/>
</dbReference>
<feature type="transmembrane region" description="Helical" evidence="1">
    <location>
        <begin position="29"/>
        <end position="55"/>
    </location>
</feature>
<keyword evidence="1" id="KW-0472">Membrane</keyword>
<dbReference type="EMBL" id="CACRSY010000014">
    <property type="protein sequence ID" value="VYT19002.1"/>
    <property type="molecule type" value="Genomic_DNA"/>
</dbReference>
<name>A0A6N2UQC1_BLAHA</name>
<dbReference type="RefSeq" id="WP_003019898.1">
    <property type="nucleotide sequence ID" value="NZ_CACRSY010000014.1"/>
</dbReference>
<feature type="transmembrane region" description="Helical" evidence="1">
    <location>
        <begin position="6"/>
        <end position="22"/>
    </location>
</feature>